<dbReference type="EMBL" id="CM017705">
    <property type="protein sequence ID" value="TYG69288.1"/>
    <property type="molecule type" value="Genomic_DNA"/>
</dbReference>
<accession>A0A5D2CKT4</accession>
<evidence type="ECO:0000313" key="1">
    <source>
        <dbReference type="EMBL" id="TYG69288.1"/>
    </source>
</evidence>
<organism evidence="1 2">
    <name type="scientific">Gossypium darwinii</name>
    <name type="common">Darwin's cotton</name>
    <name type="synonym">Gossypium barbadense var. darwinii</name>
    <dbReference type="NCBI Taxonomy" id="34276"/>
    <lineage>
        <taxon>Eukaryota</taxon>
        <taxon>Viridiplantae</taxon>
        <taxon>Streptophyta</taxon>
        <taxon>Embryophyta</taxon>
        <taxon>Tracheophyta</taxon>
        <taxon>Spermatophyta</taxon>
        <taxon>Magnoliopsida</taxon>
        <taxon>eudicotyledons</taxon>
        <taxon>Gunneridae</taxon>
        <taxon>Pentapetalae</taxon>
        <taxon>rosids</taxon>
        <taxon>malvids</taxon>
        <taxon>Malvales</taxon>
        <taxon>Malvaceae</taxon>
        <taxon>Malvoideae</taxon>
        <taxon>Gossypium</taxon>
    </lineage>
</organism>
<keyword evidence="2" id="KW-1185">Reference proteome</keyword>
<evidence type="ECO:0000313" key="2">
    <source>
        <dbReference type="Proteomes" id="UP000323506"/>
    </source>
</evidence>
<protein>
    <submittedName>
        <fullName evidence="1">Uncharacterized protein</fullName>
    </submittedName>
</protein>
<name>A0A5D2CKT4_GOSDA</name>
<proteinExistence type="predicted"/>
<dbReference type="Proteomes" id="UP000323506">
    <property type="component" value="Chromosome D05"/>
</dbReference>
<gene>
    <name evidence="1" type="ORF">ES288_D05G219600v1</name>
</gene>
<sequence>MLERLGLPAMDTADRVREGYDRSIGDVADRMVVTVNSQAGVRLQCLAPVYQTTNCDSHLLSLISFEVRILQIPWARLLD</sequence>
<dbReference type="AlphaFoldDB" id="A0A5D2CKT4"/>
<reference evidence="1 2" key="1">
    <citation type="submission" date="2019-06" db="EMBL/GenBank/DDBJ databases">
        <title>WGS assembly of Gossypium darwinii.</title>
        <authorList>
            <person name="Chen Z.J."/>
            <person name="Sreedasyam A."/>
            <person name="Ando A."/>
            <person name="Song Q."/>
            <person name="De L."/>
            <person name="Hulse-Kemp A."/>
            <person name="Ding M."/>
            <person name="Ye W."/>
            <person name="Kirkbride R."/>
            <person name="Jenkins J."/>
            <person name="Plott C."/>
            <person name="Lovell J."/>
            <person name="Lin Y.-M."/>
            <person name="Vaughn R."/>
            <person name="Liu B."/>
            <person name="Li W."/>
            <person name="Simpson S."/>
            <person name="Scheffler B."/>
            <person name="Saski C."/>
            <person name="Grover C."/>
            <person name="Hu G."/>
            <person name="Conover J."/>
            <person name="Carlson J."/>
            <person name="Shu S."/>
            <person name="Boston L."/>
            <person name="Williams M."/>
            <person name="Peterson D."/>
            <person name="Mcgee K."/>
            <person name="Jones D."/>
            <person name="Wendel J."/>
            <person name="Stelly D."/>
            <person name="Grimwood J."/>
            <person name="Schmutz J."/>
        </authorList>
    </citation>
    <scope>NUCLEOTIDE SEQUENCE [LARGE SCALE GENOMIC DNA]</scope>
    <source>
        <strain evidence="1">1808015.09</strain>
    </source>
</reference>